<dbReference type="SUPFAM" id="SSF56112">
    <property type="entry name" value="Protein kinase-like (PK-like)"/>
    <property type="match status" value="1"/>
</dbReference>
<dbReference type="GO" id="GO:0005737">
    <property type="term" value="C:cytoplasm"/>
    <property type="evidence" value="ECO:0007669"/>
    <property type="project" value="TreeGrafter"/>
</dbReference>
<dbReference type="Gene3D" id="1.10.510.10">
    <property type="entry name" value="Transferase(Phosphotransferase) domain 1"/>
    <property type="match status" value="1"/>
</dbReference>
<keyword evidence="5" id="KW-0418">Kinase</keyword>
<feature type="compositionally biased region" description="Polar residues" evidence="9">
    <location>
        <begin position="885"/>
        <end position="895"/>
    </location>
</feature>
<dbReference type="SMART" id="SM00220">
    <property type="entry name" value="S_TKc"/>
    <property type="match status" value="1"/>
</dbReference>
<dbReference type="OrthoDB" id="4062651at2759"/>
<keyword evidence="2" id="KW-0723">Serine/threonine-protein kinase</keyword>
<evidence type="ECO:0000256" key="4">
    <source>
        <dbReference type="ARBA" id="ARBA00022741"/>
    </source>
</evidence>
<feature type="compositionally biased region" description="Polar residues" evidence="9">
    <location>
        <begin position="844"/>
        <end position="853"/>
    </location>
</feature>
<comment type="catalytic activity">
    <reaction evidence="7">
        <text>L-threonyl-[protein] + ATP = O-phospho-L-threonyl-[protein] + ADP + H(+)</text>
        <dbReference type="Rhea" id="RHEA:46608"/>
        <dbReference type="Rhea" id="RHEA-COMP:11060"/>
        <dbReference type="Rhea" id="RHEA-COMP:11605"/>
        <dbReference type="ChEBI" id="CHEBI:15378"/>
        <dbReference type="ChEBI" id="CHEBI:30013"/>
        <dbReference type="ChEBI" id="CHEBI:30616"/>
        <dbReference type="ChEBI" id="CHEBI:61977"/>
        <dbReference type="ChEBI" id="CHEBI:456216"/>
        <dbReference type="EC" id="2.7.11.1"/>
    </reaction>
</comment>
<keyword evidence="4" id="KW-0547">Nucleotide-binding</keyword>
<feature type="compositionally biased region" description="Basic and acidic residues" evidence="9">
    <location>
        <begin position="1011"/>
        <end position="1026"/>
    </location>
</feature>
<feature type="region of interest" description="Disordered" evidence="9">
    <location>
        <begin position="112"/>
        <end position="147"/>
    </location>
</feature>
<feature type="compositionally biased region" description="Polar residues" evidence="9">
    <location>
        <begin position="1027"/>
        <end position="1036"/>
    </location>
</feature>
<accession>A0A0P1BJV7</accession>
<feature type="compositionally biased region" description="Basic and acidic residues" evidence="9">
    <location>
        <begin position="924"/>
        <end position="938"/>
    </location>
</feature>
<evidence type="ECO:0000256" key="3">
    <source>
        <dbReference type="ARBA" id="ARBA00022679"/>
    </source>
</evidence>
<dbReference type="InterPro" id="IPR000719">
    <property type="entry name" value="Prot_kinase_dom"/>
</dbReference>
<dbReference type="EC" id="2.7.11.1" evidence="1"/>
<dbReference type="InterPro" id="IPR011009">
    <property type="entry name" value="Kinase-like_dom_sf"/>
</dbReference>
<evidence type="ECO:0000256" key="8">
    <source>
        <dbReference type="ARBA" id="ARBA00048679"/>
    </source>
</evidence>
<evidence type="ECO:0000313" key="12">
    <source>
        <dbReference type="Proteomes" id="UP000054845"/>
    </source>
</evidence>
<feature type="region of interest" description="Disordered" evidence="9">
    <location>
        <begin position="168"/>
        <end position="218"/>
    </location>
</feature>
<feature type="compositionally biased region" description="Low complexity" evidence="9">
    <location>
        <begin position="896"/>
        <end position="905"/>
    </location>
</feature>
<evidence type="ECO:0000256" key="5">
    <source>
        <dbReference type="ARBA" id="ARBA00022777"/>
    </source>
</evidence>
<feature type="region of interest" description="Disordered" evidence="9">
    <location>
        <begin position="771"/>
        <end position="798"/>
    </location>
</feature>
<dbReference type="PANTHER" id="PTHR24361">
    <property type="entry name" value="MITOGEN-ACTIVATED KINASE KINASE KINASE"/>
    <property type="match status" value="1"/>
</dbReference>
<evidence type="ECO:0000259" key="10">
    <source>
        <dbReference type="PROSITE" id="PS50011"/>
    </source>
</evidence>
<evidence type="ECO:0000256" key="9">
    <source>
        <dbReference type="SAM" id="MobiDB-lite"/>
    </source>
</evidence>
<dbReference type="GO" id="GO:0004674">
    <property type="term" value="F:protein serine/threonine kinase activity"/>
    <property type="evidence" value="ECO:0007669"/>
    <property type="project" value="UniProtKB-KW"/>
</dbReference>
<reference evidence="11 12" key="1">
    <citation type="submission" date="2014-09" db="EMBL/GenBank/DDBJ databases">
        <authorList>
            <person name="Magalhaes I.L.F."/>
            <person name="Oliveira U."/>
            <person name="Santos F.R."/>
            <person name="Vidigal T.H.D.A."/>
            <person name="Brescovit A.D."/>
            <person name="Santos A.J."/>
        </authorList>
    </citation>
    <scope>NUCLEOTIDE SEQUENCE [LARGE SCALE GENOMIC DNA]</scope>
</reference>
<feature type="region of interest" description="Disordered" evidence="9">
    <location>
        <begin position="833"/>
        <end position="854"/>
    </location>
</feature>
<dbReference type="GO" id="GO:0005524">
    <property type="term" value="F:ATP binding"/>
    <property type="evidence" value="ECO:0007669"/>
    <property type="project" value="UniProtKB-KW"/>
</dbReference>
<name>A0A0P1BJV7_9BASI</name>
<evidence type="ECO:0000256" key="2">
    <source>
        <dbReference type="ARBA" id="ARBA00022527"/>
    </source>
</evidence>
<dbReference type="InterPro" id="IPR053235">
    <property type="entry name" value="Ser_Thr_kinase"/>
</dbReference>
<comment type="catalytic activity">
    <reaction evidence="8">
        <text>L-seryl-[protein] + ATP = O-phospho-L-seryl-[protein] + ADP + H(+)</text>
        <dbReference type="Rhea" id="RHEA:17989"/>
        <dbReference type="Rhea" id="RHEA-COMP:9863"/>
        <dbReference type="Rhea" id="RHEA-COMP:11604"/>
        <dbReference type="ChEBI" id="CHEBI:15378"/>
        <dbReference type="ChEBI" id="CHEBI:29999"/>
        <dbReference type="ChEBI" id="CHEBI:30616"/>
        <dbReference type="ChEBI" id="CHEBI:83421"/>
        <dbReference type="ChEBI" id="CHEBI:456216"/>
        <dbReference type="EC" id="2.7.11.1"/>
    </reaction>
</comment>
<dbReference type="AlphaFoldDB" id="A0A0P1BJV7"/>
<evidence type="ECO:0000256" key="6">
    <source>
        <dbReference type="ARBA" id="ARBA00022840"/>
    </source>
</evidence>
<sequence>MVGTQNASQVASGPSAQHLPSRPPQDELELPIPPTNLMFALRNGRPRGTTLKESACAQRYVRRGDAFDATTAVIGTGGFGTAYRYERVPEPEQSAWTASPDSSFSALSAFGASSSHTTNTSFSSPGPSPKKAAVAPSVASSPHRDSIPMEREHVEALDQQECEQFDKQMRKKLSHRHLAQTSVPQQQLAAHTSGVTSESNANSPAIMPDSPQQLSPNKPPAVIVVKVCRTPTTGSFDELPRCGVPRAEVKRAEALLNAQRNGELTPDLSKIMHTRIVRGELLLLKFLQGAATAEGFSHRRTHTVRLIADMSMHTACSAVTALDPLSAQASTAATYERVEGGPPLPRLLVFERLVDLDAHLTPRGWVKSRTPWTVAQVEAAARDVARGLRFLHSHCVAHGDLKPSNLMRCAKTGVVKLIDLGASRRWVRLPVDKMSSTSVVEGLDEAIINGQLSRDDYTRDVVCEGLGSFTGSPHFMAPEILLQASRYLSTDGYARSVLDDHVRNPAALPAHIPLELLELCYDDFKRGWGVAADIWSWGCTVQLLMMRTQHSLERPRSSAVCPFSFSFEHHLEDAIAPLYPQDESENDLPRFRLWARCFSLQITQTLISGVELIDCCTYLSPQVLHGLKQAMQGRDARPNATQLCEILRQPVQGLGLDLSGLTEPDHEDNIVLQPSLPATPQTHCSNLSRADSIHNLDGTSSTGMSLPSHMHRSMSSAMQAREMVHFSGAQDDYEADRGGLAVRLEKLSQRQIDAPSLPGQSQLATRSLRQPLTLSTAPTPTDSTNLSPSDAESPMFPDVDMDADLLGLHLMAAEAMDIDVDDVGGVPEQRLLSAPSFTRHAEPQSKSNATSIENDAASAPSLLNFEERGNGEHRGTTPTPTPAPSESQNQQLNQKRSLGTLLRRGSSLHKVRSSFGGLRTGSRALERPKEGAESRSDIHWRFMLDDADAAPVDEEQEAPKAQHPSTTGPVFETKLPSAHSRGRSGTLLARRLSIAKSLIQGNSPSDTAGAHAKEQAIPEFEGEHETGASTSPSRQATPAWRRRLTISSKSARA</sequence>
<dbReference type="Pfam" id="PF00069">
    <property type="entry name" value="Pkinase"/>
    <property type="match status" value="1"/>
</dbReference>
<feature type="compositionally biased region" description="Polar residues" evidence="9">
    <location>
        <begin position="179"/>
        <end position="203"/>
    </location>
</feature>
<dbReference type="STRING" id="401625.A0A0P1BJV7"/>
<feature type="region of interest" description="Disordered" evidence="9">
    <location>
        <begin position="1"/>
        <end position="32"/>
    </location>
</feature>
<feature type="domain" description="Protein kinase" evidence="10">
    <location>
        <begin position="225"/>
        <end position="652"/>
    </location>
</feature>
<keyword evidence="12" id="KW-1185">Reference proteome</keyword>
<evidence type="ECO:0000313" key="11">
    <source>
        <dbReference type="EMBL" id="CEH16228.1"/>
    </source>
</evidence>
<feature type="compositionally biased region" description="Basic residues" evidence="9">
    <location>
        <begin position="169"/>
        <end position="178"/>
    </location>
</feature>
<feature type="region of interest" description="Disordered" evidence="9">
    <location>
        <begin position="866"/>
        <end position="938"/>
    </location>
</feature>
<protein>
    <recommendedName>
        <fullName evidence="1">non-specific serine/threonine protein kinase</fullName>
        <ecNumber evidence="1">2.7.11.1</ecNumber>
    </recommendedName>
</protein>
<evidence type="ECO:0000256" key="7">
    <source>
        <dbReference type="ARBA" id="ARBA00047899"/>
    </source>
</evidence>
<dbReference type="PROSITE" id="PS50011">
    <property type="entry name" value="PROTEIN_KINASE_DOM"/>
    <property type="match status" value="1"/>
</dbReference>
<feature type="compositionally biased region" description="Low complexity" evidence="9">
    <location>
        <begin position="112"/>
        <end position="141"/>
    </location>
</feature>
<keyword evidence="6" id="KW-0067">ATP-binding</keyword>
<proteinExistence type="predicted"/>
<feature type="compositionally biased region" description="Polar residues" evidence="9">
    <location>
        <begin position="1"/>
        <end position="15"/>
    </location>
</feature>
<dbReference type="EMBL" id="CCYA01000278">
    <property type="protein sequence ID" value="CEH16228.1"/>
    <property type="molecule type" value="Genomic_DNA"/>
</dbReference>
<feature type="region of interest" description="Disordered" evidence="9">
    <location>
        <begin position="999"/>
        <end position="1053"/>
    </location>
</feature>
<evidence type="ECO:0000256" key="1">
    <source>
        <dbReference type="ARBA" id="ARBA00012513"/>
    </source>
</evidence>
<dbReference type="PANTHER" id="PTHR24361:SF433">
    <property type="entry name" value="PROTEIN KINASE DOMAIN-CONTAINING PROTEIN"/>
    <property type="match status" value="1"/>
</dbReference>
<dbReference type="Proteomes" id="UP000054845">
    <property type="component" value="Unassembled WGS sequence"/>
</dbReference>
<feature type="region of interest" description="Disordered" evidence="9">
    <location>
        <begin position="952"/>
        <end position="984"/>
    </location>
</feature>
<feature type="compositionally biased region" description="Polar residues" evidence="9">
    <location>
        <begin position="771"/>
        <end position="790"/>
    </location>
</feature>
<organism evidence="11 12">
    <name type="scientific">Ceraceosorus bombacis</name>
    <dbReference type="NCBI Taxonomy" id="401625"/>
    <lineage>
        <taxon>Eukaryota</taxon>
        <taxon>Fungi</taxon>
        <taxon>Dikarya</taxon>
        <taxon>Basidiomycota</taxon>
        <taxon>Ustilaginomycotina</taxon>
        <taxon>Exobasidiomycetes</taxon>
        <taxon>Ceraceosorales</taxon>
        <taxon>Ceraceosoraceae</taxon>
        <taxon>Ceraceosorus</taxon>
    </lineage>
</organism>
<keyword evidence="3" id="KW-0808">Transferase</keyword>
<feature type="compositionally biased region" description="Basic and acidic residues" evidence="9">
    <location>
        <begin position="866"/>
        <end position="875"/>
    </location>
</feature>